<evidence type="ECO:0008006" key="3">
    <source>
        <dbReference type="Google" id="ProtNLM"/>
    </source>
</evidence>
<dbReference type="PANTHER" id="PTHR47326:SF1">
    <property type="entry name" value="HTH PSQ-TYPE DOMAIN-CONTAINING PROTEIN"/>
    <property type="match status" value="1"/>
</dbReference>
<reference evidence="1 2" key="1">
    <citation type="journal article" date="2024" name="BMC Genomics">
        <title>De novo assembly and annotation of Popillia japonica's genome with initial clues to its potential as an invasive pest.</title>
        <authorList>
            <person name="Cucini C."/>
            <person name="Boschi S."/>
            <person name="Funari R."/>
            <person name="Cardaioli E."/>
            <person name="Iannotti N."/>
            <person name="Marturano G."/>
            <person name="Paoli F."/>
            <person name="Bruttini M."/>
            <person name="Carapelli A."/>
            <person name="Frati F."/>
            <person name="Nardi F."/>
        </authorList>
    </citation>
    <scope>NUCLEOTIDE SEQUENCE [LARGE SCALE GENOMIC DNA]</scope>
    <source>
        <strain evidence="1">DMR45628</strain>
    </source>
</reference>
<evidence type="ECO:0000313" key="1">
    <source>
        <dbReference type="EMBL" id="KAK9718439.1"/>
    </source>
</evidence>
<dbReference type="Proteomes" id="UP001458880">
    <property type="component" value="Unassembled WGS sequence"/>
</dbReference>
<evidence type="ECO:0000313" key="2">
    <source>
        <dbReference type="Proteomes" id="UP001458880"/>
    </source>
</evidence>
<comment type="caution">
    <text evidence="1">The sequence shown here is derived from an EMBL/GenBank/DDBJ whole genome shotgun (WGS) entry which is preliminary data.</text>
</comment>
<gene>
    <name evidence="1" type="ORF">QE152_g23196</name>
</gene>
<keyword evidence="2" id="KW-1185">Reference proteome</keyword>
<organism evidence="1 2">
    <name type="scientific">Popillia japonica</name>
    <name type="common">Japanese beetle</name>
    <dbReference type="NCBI Taxonomy" id="7064"/>
    <lineage>
        <taxon>Eukaryota</taxon>
        <taxon>Metazoa</taxon>
        <taxon>Ecdysozoa</taxon>
        <taxon>Arthropoda</taxon>
        <taxon>Hexapoda</taxon>
        <taxon>Insecta</taxon>
        <taxon>Pterygota</taxon>
        <taxon>Neoptera</taxon>
        <taxon>Endopterygota</taxon>
        <taxon>Coleoptera</taxon>
        <taxon>Polyphaga</taxon>
        <taxon>Scarabaeiformia</taxon>
        <taxon>Scarabaeidae</taxon>
        <taxon>Rutelinae</taxon>
        <taxon>Popillia</taxon>
    </lineage>
</organism>
<sequence length="171" mass="19789">MKYLTGTHRIKILMLCMGYGDKCRSQVEVTNLFNQKYPQLPNIFLMLCMGYGDKCRSQVEVTNLFNQKYPQLPNISQGTVPKIHAQFRELGHVKPLKRKPHFVDDDVKVNILLRVAENPMSSSRQIARQNNVSHTTVIRSLHNEKLHPYKLTFLQELTLKTIQIIELISAN</sequence>
<proteinExistence type="predicted"/>
<dbReference type="AlphaFoldDB" id="A0AAW1KJH3"/>
<dbReference type="EMBL" id="JASPKY010000228">
    <property type="protein sequence ID" value="KAK9718439.1"/>
    <property type="molecule type" value="Genomic_DNA"/>
</dbReference>
<dbReference type="PANTHER" id="PTHR47326">
    <property type="entry name" value="TRANSPOSABLE ELEMENT TC3 TRANSPOSASE-LIKE PROTEIN"/>
    <property type="match status" value="1"/>
</dbReference>
<accession>A0AAW1KJH3</accession>
<protein>
    <recommendedName>
        <fullName evidence="3">DUF4817 domain-containing protein</fullName>
    </recommendedName>
</protein>
<name>A0AAW1KJH3_POPJA</name>